<dbReference type="Proteomes" id="UP001208570">
    <property type="component" value="Unassembled WGS sequence"/>
</dbReference>
<evidence type="ECO:0000313" key="2">
    <source>
        <dbReference type="Proteomes" id="UP001208570"/>
    </source>
</evidence>
<dbReference type="AlphaFoldDB" id="A0AAD9NJ17"/>
<evidence type="ECO:0008006" key="3">
    <source>
        <dbReference type="Google" id="ProtNLM"/>
    </source>
</evidence>
<dbReference type="GO" id="GO:0006044">
    <property type="term" value="P:N-acetylglucosamine metabolic process"/>
    <property type="evidence" value="ECO:0007669"/>
    <property type="project" value="TreeGrafter"/>
</dbReference>
<organism evidence="1 2">
    <name type="scientific">Paralvinella palmiformis</name>
    <dbReference type="NCBI Taxonomy" id="53620"/>
    <lineage>
        <taxon>Eukaryota</taxon>
        <taxon>Metazoa</taxon>
        <taxon>Spiralia</taxon>
        <taxon>Lophotrochozoa</taxon>
        <taxon>Annelida</taxon>
        <taxon>Polychaeta</taxon>
        <taxon>Sedentaria</taxon>
        <taxon>Canalipalpata</taxon>
        <taxon>Terebellida</taxon>
        <taxon>Terebelliformia</taxon>
        <taxon>Alvinellidae</taxon>
        <taxon>Paralvinella</taxon>
    </lineage>
</organism>
<proteinExistence type="predicted"/>
<dbReference type="SUPFAM" id="SSF52540">
    <property type="entry name" value="P-loop containing nucleoside triphosphate hydrolases"/>
    <property type="match status" value="1"/>
</dbReference>
<name>A0AAD9NJ17_9ANNE</name>
<keyword evidence="2" id="KW-1185">Reference proteome</keyword>
<reference evidence="1" key="1">
    <citation type="journal article" date="2023" name="Mol. Biol. Evol.">
        <title>Third-Generation Sequencing Reveals the Adaptive Role of the Epigenome in Three Deep-Sea Polychaetes.</title>
        <authorList>
            <person name="Perez M."/>
            <person name="Aroh O."/>
            <person name="Sun Y."/>
            <person name="Lan Y."/>
            <person name="Juniper S.K."/>
            <person name="Young C.R."/>
            <person name="Angers B."/>
            <person name="Qian P.Y."/>
        </authorList>
    </citation>
    <scope>NUCLEOTIDE SEQUENCE</scope>
    <source>
        <strain evidence="1">P08H-3</strain>
    </source>
</reference>
<dbReference type="InterPro" id="IPR027417">
    <property type="entry name" value="P-loop_NTPase"/>
</dbReference>
<dbReference type="InterPro" id="IPR051135">
    <property type="entry name" value="Gal/GlcNAc/GalNAc_ST"/>
</dbReference>
<sequence length="388" mass="45628">MRGGSKLGGEIFNRDPDAIMWHEPLAAYYMSTYGLSFANLPQHTLYDRNLKEVNFSGEEIESMSSYLTNLLTCQLNKLPPETWMHKFLFFTEAEAIRSLRFCLQPKRQHAMVDTCKHLGQICGHTVESRIKRCPLVLNLTRHCLREMTDLPHDRSDEEKAVRRITKELQHQIEGQLSRINTFHLNAIVKHELCVEKMRRSNLHCMEEGIRQCQKVDIHVAKVNRMKIGHVERLLARNPDLHIIHYVRDPRAIATSRIDRGLCTDRYNPDLLREVDLICRRIRDDIHDRKLLETRYPNSTYLLRYEDLVLDPLGCVRSTYKFLDKKYQNASKWQTFFQEFIYGTKDHLSVRKNGTESISKWRSNLSIENIISMTELCQDVIHELGYDLV</sequence>
<dbReference type="GO" id="GO:0001517">
    <property type="term" value="F:N-acetylglucosamine 6-O-sulfotransferase activity"/>
    <property type="evidence" value="ECO:0007669"/>
    <property type="project" value="TreeGrafter"/>
</dbReference>
<dbReference type="Pfam" id="PF13469">
    <property type="entry name" value="Sulfotransfer_3"/>
    <property type="match status" value="1"/>
</dbReference>
<dbReference type="PANTHER" id="PTHR10704">
    <property type="entry name" value="CARBOHYDRATE SULFOTRANSFERASE"/>
    <property type="match status" value="1"/>
</dbReference>
<protein>
    <recommendedName>
        <fullName evidence="3">Sulfotransferase</fullName>
    </recommendedName>
</protein>
<evidence type="ECO:0000313" key="1">
    <source>
        <dbReference type="EMBL" id="KAK2170363.1"/>
    </source>
</evidence>
<dbReference type="PANTHER" id="PTHR10704:SF44">
    <property type="entry name" value="LD35051P-RELATED"/>
    <property type="match status" value="1"/>
</dbReference>
<accession>A0AAD9NJ17</accession>
<comment type="caution">
    <text evidence="1">The sequence shown here is derived from an EMBL/GenBank/DDBJ whole genome shotgun (WGS) entry which is preliminary data.</text>
</comment>
<dbReference type="Gene3D" id="3.40.50.300">
    <property type="entry name" value="P-loop containing nucleotide triphosphate hydrolases"/>
    <property type="match status" value="1"/>
</dbReference>
<dbReference type="EMBL" id="JAODUP010000003">
    <property type="protein sequence ID" value="KAK2170363.1"/>
    <property type="molecule type" value="Genomic_DNA"/>
</dbReference>
<gene>
    <name evidence="1" type="ORF">LSH36_3g19058</name>
</gene>
<dbReference type="GO" id="GO:0006790">
    <property type="term" value="P:sulfur compound metabolic process"/>
    <property type="evidence" value="ECO:0007669"/>
    <property type="project" value="TreeGrafter"/>
</dbReference>